<dbReference type="Gene3D" id="2.40.170.20">
    <property type="entry name" value="TonB-dependent receptor, beta-barrel domain"/>
    <property type="match status" value="1"/>
</dbReference>
<dbReference type="PANTHER" id="PTHR48228">
    <property type="entry name" value="SUCCINYL-COA--D-CITRAMALATE COA-TRANSFERASE"/>
    <property type="match status" value="1"/>
</dbReference>
<keyword evidence="5" id="KW-0732">Signal</keyword>
<organism evidence="6">
    <name type="scientific">uncultured Sphingopyxis sp</name>
    <dbReference type="NCBI Taxonomy" id="310581"/>
    <lineage>
        <taxon>Bacteria</taxon>
        <taxon>Pseudomonadati</taxon>
        <taxon>Pseudomonadota</taxon>
        <taxon>Alphaproteobacteria</taxon>
        <taxon>Sphingomonadales</taxon>
        <taxon>Sphingomonadaceae</taxon>
        <taxon>Sphingopyxis</taxon>
        <taxon>environmental samples</taxon>
    </lineage>
</organism>
<evidence type="ECO:0000313" key="6">
    <source>
        <dbReference type="EMBL" id="SBV32573.1"/>
    </source>
</evidence>
<proteinExistence type="predicted"/>
<dbReference type="PANTHER" id="PTHR48228:SF6">
    <property type="entry name" value="L-CARNITINE COA-TRANSFERASE"/>
    <property type="match status" value="1"/>
</dbReference>
<dbReference type="AlphaFoldDB" id="A0A1Y5PRE8"/>
<evidence type="ECO:0000256" key="4">
    <source>
        <dbReference type="ARBA" id="ARBA00023237"/>
    </source>
</evidence>
<dbReference type="EMBL" id="LT598653">
    <property type="protein sequence ID" value="SBV32573.1"/>
    <property type="molecule type" value="Genomic_DNA"/>
</dbReference>
<evidence type="ECO:0000256" key="5">
    <source>
        <dbReference type="SAM" id="SignalP"/>
    </source>
</evidence>
<dbReference type="InterPro" id="IPR050509">
    <property type="entry name" value="CoA-transferase_III"/>
</dbReference>
<dbReference type="Gene3D" id="3.40.50.10540">
    <property type="entry name" value="Crotonobetainyl-coa:carnitine coa-transferase, domain 1"/>
    <property type="match status" value="1"/>
</dbReference>
<dbReference type="GO" id="GO:0009279">
    <property type="term" value="C:cell outer membrane"/>
    <property type="evidence" value="ECO:0007669"/>
    <property type="project" value="UniProtKB-SubCell"/>
</dbReference>
<dbReference type="Pfam" id="PF02515">
    <property type="entry name" value="CoA_transf_3"/>
    <property type="match status" value="1"/>
</dbReference>
<dbReference type="SUPFAM" id="SSF89796">
    <property type="entry name" value="CoA-transferase family III (CaiB/BaiF)"/>
    <property type="match status" value="1"/>
</dbReference>
<sequence length="436" mass="46156">MKISNISVHAFVWAAAFGTTAAHAQSAPAAEVPPAEAVQDAGDGDIIVSAQRREERLQDVPIAISAFSGDALQSAGISSTNDLTQITPSLNFTQSSFSPQPTIRGLGTRGVSAGDESLVPVYIDGVYQPFLGSVATELNNIARVEVLKGPQSALFGLDYDSLKAFNPGIIVVDSSAFGPTGPWSRRMGYGPLVRASSGLTMQWRYPGEADSFSDAITVYPDHVAARIGAIATLALLVRRLRTGIGGSIAISQSEVMLSHMAAKIARRVLERAGVAVTGEEAEGASALYRCAGDDEWCVVSLRGEADRQAMLSVTGGEEIGAWLAEQDPRAAMEALQAAGVPAGAMLRVSELPEFDYYVERGSFRSVTHPHRGEPHFAETAPVRSLRMPAPPEVPAPLPGEHTAEIVRDILGLDDARIDQLIAQGALEQFIMPEDAA</sequence>
<dbReference type="GO" id="GO:0016740">
    <property type="term" value="F:transferase activity"/>
    <property type="evidence" value="ECO:0007669"/>
    <property type="project" value="UniProtKB-KW"/>
</dbReference>
<gene>
    <name evidence="6" type="ORF">SPPYR_1453</name>
</gene>
<feature type="chain" id="PRO_5013255238" evidence="5">
    <location>
        <begin position="25"/>
        <end position="436"/>
    </location>
</feature>
<evidence type="ECO:0000256" key="3">
    <source>
        <dbReference type="ARBA" id="ARBA00023136"/>
    </source>
</evidence>
<comment type="subcellular location">
    <subcellularLocation>
        <location evidence="1">Cell outer membrane</location>
    </subcellularLocation>
</comment>
<feature type="signal peptide" evidence="5">
    <location>
        <begin position="1"/>
        <end position="24"/>
    </location>
</feature>
<accession>A0A1Y5PRE8</accession>
<dbReference type="InterPro" id="IPR003673">
    <property type="entry name" value="CoA-Trfase_fam_III"/>
</dbReference>
<protein>
    <submittedName>
        <fullName evidence="6">Uncharacterized protein</fullName>
    </submittedName>
</protein>
<evidence type="ECO:0000256" key="1">
    <source>
        <dbReference type="ARBA" id="ARBA00004442"/>
    </source>
</evidence>
<keyword evidence="4" id="KW-0998">Cell outer membrane</keyword>
<keyword evidence="2" id="KW-0808">Transferase</keyword>
<dbReference type="SUPFAM" id="SSF56935">
    <property type="entry name" value="Porins"/>
    <property type="match status" value="1"/>
</dbReference>
<keyword evidence="3" id="KW-0472">Membrane</keyword>
<dbReference type="InterPro" id="IPR023606">
    <property type="entry name" value="CoA-Trfase_III_dom_1_sf"/>
</dbReference>
<dbReference type="InterPro" id="IPR036942">
    <property type="entry name" value="Beta-barrel_TonB_sf"/>
</dbReference>
<name>A0A1Y5PRE8_9SPHN</name>
<reference evidence="6" key="1">
    <citation type="submission" date="2016-03" db="EMBL/GenBank/DDBJ databases">
        <authorList>
            <person name="Ploux O."/>
        </authorList>
    </citation>
    <scope>NUCLEOTIDE SEQUENCE</scope>
    <source>
        <strain evidence="6">UC10</strain>
    </source>
</reference>
<evidence type="ECO:0000256" key="2">
    <source>
        <dbReference type="ARBA" id="ARBA00022679"/>
    </source>
</evidence>
<dbReference type="KEGG" id="sphu:SPPYR_1453"/>